<dbReference type="InterPro" id="IPR007308">
    <property type="entry name" value="Rtr1/RPAP2_dom"/>
</dbReference>
<dbReference type="InterPro" id="IPR039693">
    <property type="entry name" value="Rtr1/RPAP2"/>
</dbReference>
<feature type="compositionally biased region" description="Basic and acidic residues" evidence="3">
    <location>
        <begin position="230"/>
        <end position="239"/>
    </location>
</feature>
<dbReference type="Proteomes" id="UP000693981">
    <property type="component" value="Unassembled WGS sequence"/>
</dbReference>
<evidence type="ECO:0000313" key="5">
    <source>
        <dbReference type="EMBL" id="KAG7390072.1"/>
    </source>
</evidence>
<dbReference type="GO" id="GO:0008270">
    <property type="term" value="F:zinc ion binding"/>
    <property type="evidence" value="ECO:0007669"/>
    <property type="project" value="UniProtKB-KW"/>
</dbReference>
<evidence type="ECO:0000256" key="3">
    <source>
        <dbReference type="SAM" id="MobiDB-lite"/>
    </source>
</evidence>
<organism evidence="5 6">
    <name type="scientific">Phytophthora boehmeriae</name>
    <dbReference type="NCBI Taxonomy" id="109152"/>
    <lineage>
        <taxon>Eukaryota</taxon>
        <taxon>Sar</taxon>
        <taxon>Stramenopiles</taxon>
        <taxon>Oomycota</taxon>
        <taxon>Peronosporomycetes</taxon>
        <taxon>Peronosporales</taxon>
        <taxon>Peronosporaceae</taxon>
        <taxon>Phytophthora</taxon>
    </lineage>
</organism>
<feature type="domain" description="RTR1-type" evidence="4">
    <location>
        <begin position="32"/>
        <end position="114"/>
    </location>
</feature>
<proteinExistence type="inferred from homology"/>
<dbReference type="OrthoDB" id="2590500at2759"/>
<dbReference type="GO" id="GO:0005634">
    <property type="term" value="C:nucleus"/>
    <property type="evidence" value="ECO:0007669"/>
    <property type="project" value="UniProtKB-SubCell"/>
</dbReference>
<dbReference type="EMBL" id="JAGDFL010000392">
    <property type="protein sequence ID" value="KAG7390072.1"/>
    <property type="molecule type" value="Genomic_DNA"/>
</dbReference>
<dbReference type="GO" id="GO:0043175">
    <property type="term" value="F:RNA polymerase core enzyme binding"/>
    <property type="evidence" value="ECO:0007669"/>
    <property type="project" value="UniProtKB-UniRule"/>
</dbReference>
<evidence type="ECO:0000256" key="2">
    <source>
        <dbReference type="RuleBase" id="RU367080"/>
    </source>
</evidence>
<evidence type="ECO:0000259" key="4">
    <source>
        <dbReference type="PROSITE" id="PS51479"/>
    </source>
</evidence>
<evidence type="ECO:0000256" key="1">
    <source>
        <dbReference type="PROSITE-ProRule" id="PRU00812"/>
    </source>
</evidence>
<gene>
    <name evidence="5" type="ORF">PHYBOEH_007164</name>
</gene>
<dbReference type="AlphaFoldDB" id="A0A8T1W7Y3"/>
<comment type="similarity">
    <text evidence="1 2">Belongs to the RPAP2 family.</text>
</comment>
<dbReference type="GO" id="GO:0008420">
    <property type="term" value="F:RNA polymerase II CTD heptapeptide repeat phosphatase activity"/>
    <property type="evidence" value="ECO:0007669"/>
    <property type="project" value="UniProtKB-UniRule"/>
</dbReference>
<reference evidence="5" key="1">
    <citation type="submission" date="2021-02" db="EMBL/GenBank/DDBJ databases">
        <authorList>
            <person name="Palmer J.M."/>
        </authorList>
    </citation>
    <scope>NUCLEOTIDE SEQUENCE</scope>
    <source>
        <strain evidence="5">SCRP23</strain>
    </source>
</reference>
<feature type="region of interest" description="Disordered" evidence="3">
    <location>
        <begin position="118"/>
        <end position="137"/>
    </location>
</feature>
<keyword evidence="2" id="KW-0539">Nucleus</keyword>
<comment type="catalytic activity">
    <reaction evidence="2">
        <text>O-phospho-L-threonyl-[protein] + H2O = L-threonyl-[protein] + phosphate</text>
        <dbReference type="Rhea" id="RHEA:47004"/>
        <dbReference type="Rhea" id="RHEA-COMP:11060"/>
        <dbReference type="Rhea" id="RHEA-COMP:11605"/>
        <dbReference type="ChEBI" id="CHEBI:15377"/>
        <dbReference type="ChEBI" id="CHEBI:30013"/>
        <dbReference type="ChEBI" id="CHEBI:43474"/>
        <dbReference type="ChEBI" id="CHEBI:61977"/>
        <dbReference type="EC" id="3.1.3.16"/>
    </reaction>
</comment>
<name>A0A8T1W7Y3_9STRA</name>
<keyword evidence="2" id="KW-0479">Metal-binding</keyword>
<feature type="region of interest" description="Disordered" evidence="3">
    <location>
        <begin position="230"/>
        <end position="269"/>
    </location>
</feature>
<keyword evidence="2" id="KW-0863">Zinc-finger</keyword>
<keyword evidence="2" id="KW-0904">Protein phosphatase</keyword>
<comment type="catalytic activity">
    <reaction evidence="2">
        <text>O-phospho-L-seryl-[protein] + H2O = L-seryl-[protein] + phosphate</text>
        <dbReference type="Rhea" id="RHEA:20629"/>
        <dbReference type="Rhea" id="RHEA-COMP:9863"/>
        <dbReference type="Rhea" id="RHEA-COMP:11604"/>
        <dbReference type="ChEBI" id="CHEBI:15377"/>
        <dbReference type="ChEBI" id="CHEBI:29999"/>
        <dbReference type="ChEBI" id="CHEBI:43474"/>
        <dbReference type="ChEBI" id="CHEBI:83421"/>
        <dbReference type="EC" id="3.1.3.16"/>
    </reaction>
</comment>
<feature type="compositionally biased region" description="Low complexity" evidence="3">
    <location>
        <begin position="257"/>
        <end position="267"/>
    </location>
</feature>
<dbReference type="PANTHER" id="PTHR14732">
    <property type="entry name" value="RNA POLYMERASE II SUBUNIT B1 CTD PHOSPHATASE RPAP2-RELATED"/>
    <property type="match status" value="1"/>
</dbReference>
<comment type="subcellular location">
    <subcellularLocation>
        <location evidence="2">Nucleus</location>
    </subcellularLocation>
</comment>
<dbReference type="EC" id="3.1.3.16" evidence="2"/>
<keyword evidence="6" id="KW-1185">Reference proteome</keyword>
<keyword evidence="2" id="KW-0862">Zinc</keyword>
<dbReference type="Pfam" id="PF04181">
    <property type="entry name" value="RPAP2_Rtr1"/>
    <property type="match status" value="1"/>
</dbReference>
<evidence type="ECO:0000313" key="6">
    <source>
        <dbReference type="Proteomes" id="UP000693981"/>
    </source>
</evidence>
<dbReference type="GO" id="GO:0005737">
    <property type="term" value="C:cytoplasm"/>
    <property type="evidence" value="ECO:0007669"/>
    <property type="project" value="TreeGrafter"/>
</dbReference>
<dbReference type="PROSITE" id="PS51479">
    <property type="entry name" value="ZF_RTR1"/>
    <property type="match status" value="1"/>
</dbReference>
<sequence length="464" mass="51389">MTTSTNGSSVHEAFSLMATLLAPRVPVRFLELSGQLLQRRQMEEVFEERAVQKCCAFPACNNPLSASSGKFRVSLARKEIYEPQYERQFCSQLCLKKARVLLSRLAHKPPQLVPSLLEVFGTDKPNPSDYEDEEPAKRTETAALQEVRPPPQAKTVWAKTTDLSVVERKHSSANPMSVAVPPALEAATSSTLKENEAPAAPDRNFPTAEHAVLIEGYVFPSHKQQLAKKVEKMVKKSQEEGQEGDNLVVSDSDESDAAGSEASSAGSFEISDFDDEEVVTLDDLPLFSHLWGLFSGWITHKTTLMVAGLPLPEQQEEKTEVDEMNGGPSKAEIEAAHNIKAEDLQENERSNQVKTLTKLDTAELQQLLNLFYEVRKDSDVVIDTDVDAAPTDSELVGNDAIKQASAGGQPSLCRKCRRSKIKCVCHNRSAARKEEKFSTSQLEAMMQQALDLREEYDELLQPDD</sequence>
<comment type="function">
    <text evidence="2">Putative RNA polymerase II subunit B1 C-terminal domain (CTD) phosphatase involved in RNA polymerase II transcription regulation.</text>
</comment>
<comment type="caution">
    <text evidence="5">The sequence shown here is derived from an EMBL/GenBank/DDBJ whole genome shotgun (WGS) entry which is preliminary data.</text>
</comment>
<dbReference type="PANTHER" id="PTHR14732:SF0">
    <property type="entry name" value="RNA POLYMERASE II SUBUNIT B1 CTD PHOSPHATASE RPAP2-RELATED"/>
    <property type="match status" value="1"/>
</dbReference>
<keyword evidence="2" id="KW-0378">Hydrolase</keyword>
<accession>A0A8T1W7Y3</accession>
<protein>
    <recommendedName>
        <fullName evidence="2">RNA polymerase II subunit B1 CTD phosphatase RPAP2 homolog</fullName>
        <ecNumber evidence="2">3.1.3.16</ecNumber>
    </recommendedName>
</protein>